<dbReference type="Proteomes" id="UP000094336">
    <property type="component" value="Unassembled WGS sequence"/>
</dbReference>
<dbReference type="RefSeq" id="XP_018985001.1">
    <property type="nucleotide sequence ID" value="XM_019127079.1"/>
</dbReference>
<evidence type="ECO:0000313" key="2">
    <source>
        <dbReference type="Proteomes" id="UP000094336"/>
    </source>
</evidence>
<gene>
    <name evidence="1" type="ORF">BABINDRAFT_133916</name>
</gene>
<accession>A0A1E3QPN8</accession>
<name>A0A1E3QPN8_9ASCO</name>
<reference evidence="2" key="1">
    <citation type="submission" date="2016-05" db="EMBL/GenBank/DDBJ databases">
        <title>Comparative genomics of biotechnologically important yeasts.</title>
        <authorList>
            <consortium name="DOE Joint Genome Institute"/>
            <person name="Riley R."/>
            <person name="Haridas S."/>
            <person name="Wolfe K.H."/>
            <person name="Lopes M.R."/>
            <person name="Hittinger C.T."/>
            <person name="Goker M."/>
            <person name="Salamov A."/>
            <person name="Wisecaver J."/>
            <person name="Long T.M."/>
            <person name="Aerts A.L."/>
            <person name="Barry K."/>
            <person name="Choi C."/>
            <person name="Clum A."/>
            <person name="Coughlan A.Y."/>
            <person name="Deshpande S."/>
            <person name="Douglass A.P."/>
            <person name="Hanson S.J."/>
            <person name="Klenk H.-P."/>
            <person name="Labutti K."/>
            <person name="Lapidus A."/>
            <person name="Lindquist E."/>
            <person name="Lipzen A."/>
            <person name="Meier-Kolthoff J.P."/>
            <person name="Ohm R.A."/>
            <person name="Otillar R.P."/>
            <person name="Pangilinan J."/>
            <person name="Peng Y."/>
            <person name="Rokas A."/>
            <person name="Rosa C.A."/>
            <person name="Scheuner C."/>
            <person name="Sibirny A.A."/>
            <person name="Slot J.C."/>
            <person name="Stielow J.B."/>
            <person name="Sun H."/>
            <person name="Kurtzman C.P."/>
            <person name="Blackwell M."/>
            <person name="Grigoriev I.V."/>
            <person name="Jeffries T.W."/>
        </authorList>
    </citation>
    <scope>NUCLEOTIDE SEQUENCE [LARGE SCALE GENOMIC DNA]</scope>
    <source>
        <strain evidence="2">NRRL Y-12698</strain>
    </source>
</reference>
<evidence type="ECO:0000313" key="1">
    <source>
        <dbReference type="EMBL" id="ODQ79673.1"/>
    </source>
</evidence>
<dbReference type="GeneID" id="30144932"/>
<sequence length="61" mass="6767">MNKRIETNIVTPQIVQGQWKFFKLLVLDIPEEVKKLRGGGKPILHVASVNHEGVGDTCKVG</sequence>
<dbReference type="EMBL" id="KV454431">
    <property type="protein sequence ID" value="ODQ79673.1"/>
    <property type="molecule type" value="Genomic_DNA"/>
</dbReference>
<keyword evidence="2" id="KW-1185">Reference proteome</keyword>
<organism evidence="1 2">
    <name type="scientific">Babjeviella inositovora NRRL Y-12698</name>
    <dbReference type="NCBI Taxonomy" id="984486"/>
    <lineage>
        <taxon>Eukaryota</taxon>
        <taxon>Fungi</taxon>
        <taxon>Dikarya</taxon>
        <taxon>Ascomycota</taxon>
        <taxon>Saccharomycotina</taxon>
        <taxon>Pichiomycetes</taxon>
        <taxon>Serinales incertae sedis</taxon>
        <taxon>Babjeviella</taxon>
    </lineage>
</organism>
<dbReference type="AlphaFoldDB" id="A0A1E3QPN8"/>
<proteinExistence type="predicted"/>
<protein>
    <submittedName>
        <fullName evidence="1">Uncharacterized protein</fullName>
    </submittedName>
</protein>